<keyword evidence="2" id="KW-1185">Reference proteome</keyword>
<evidence type="ECO:0000313" key="2">
    <source>
        <dbReference type="Proteomes" id="UP000001307"/>
    </source>
</evidence>
<dbReference type="SUPFAM" id="SSF48619">
    <property type="entry name" value="Phospholipase A2, PLA2"/>
    <property type="match status" value="1"/>
</dbReference>
<dbReference type="Proteomes" id="UP000001307">
    <property type="component" value="Unassembled WGS sequence"/>
</dbReference>
<gene>
    <name evidence="1" type="ORF">GSOID_T00011652001</name>
</gene>
<dbReference type="InParanoid" id="E4WXL6"/>
<name>E4WXL6_OIKDI</name>
<dbReference type="EMBL" id="FN653018">
    <property type="protein sequence ID" value="CBY22108.1"/>
    <property type="molecule type" value="Genomic_DNA"/>
</dbReference>
<reference evidence="1" key="1">
    <citation type="journal article" date="2010" name="Science">
        <title>Plasticity of animal genome architecture unmasked by rapid evolution of a pelagic tunicate.</title>
        <authorList>
            <person name="Denoeud F."/>
            <person name="Henriet S."/>
            <person name="Mungpakdee S."/>
            <person name="Aury J.M."/>
            <person name="Da Silva C."/>
            <person name="Brinkmann H."/>
            <person name="Mikhaleva J."/>
            <person name="Olsen L.C."/>
            <person name="Jubin C."/>
            <person name="Canestro C."/>
            <person name="Bouquet J.M."/>
            <person name="Danks G."/>
            <person name="Poulain J."/>
            <person name="Campsteijn C."/>
            <person name="Adamski M."/>
            <person name="Cross I."/>
            <person name="Yadetie F."/>
            <person name="Muffato M."/>
            <person name="Louis A."/>
            <person name="Butcher S."/>
            <person name="Tsagkogeorga G."/>
            <person name="Konrad A."/>
            <person name="Singh S."/>
            <person name="Jensen M.F."/>
            <person name="Cong E.H."/>
            <person name="Eikeseth-Otteraa H."/>
            <person name="Noel B."/>
            <person name="Anthouard V."/>
            <person name="Porcel B.M."/>
            <person name="Kachouri-Lafond R."/>
            <person name="Nishino A."/>
            <person name="Ugolini M."/>
            <person name="Chourrout P."/>
            <person name="Nishida H."/>
            <person name="Aasland R."/>
            <person name="Huzurbazar S."/>
            <person name="Westhof E."/>
            <person name="Delsuc F."/>
            <person name="Lehrach H."/>
            <person name="Reinhardt R."/>
            <person name="Weissenbach J."/>
            <person name="Roy S.W."/>
            <person name="Artiguenave F."/>
            <person name="Postlethwait J.H."/>
            <person name="Manak J.R."/>
            <person name="Thompson E.M."/>
            <person name="Jaillon O."/>
            <person name="Du Pasquier L."/>
            <person name="Boudinot P."/>
            <person name="Liberles D.A."/>
            <person name="Volff J.N."/>
            <person name="Philippe H."/>
            <person name="Lenhard B."/>
            <person name="Roest Crollius H."/>
            <person name="Wincker P."/>
            <person name="Chourrout D."/>
        </authorList>
    </citation>
    <scope>NUCLEOTIDE SEQUENCE [LARGE SCALE GENOMIC DNA]</scope>
</reference>
<evidence type="ECO:0000313" key="1">
    <source>
        <dbReference type="EMBL" id="CBY22108.1"/>
    </source>
</evidence>
<dbReference type="GO" id="GO:0006644">
    <property type="term" value="P:phospholipid metabolic process"/>
    <property type="evidence" value="ECO:0007669"/>
    <property type="project" value="InterPro"/>
</dbReference>
<dbReference type="AlphaFoldDB" id="E4WXL6"/>
<organism evidence="1">
    <name type="scientific">Oikopleura dioica</name>
    <name type="common">Tunicate</name>
    <dbReference type="NCBI Taxonomy" id="34765"/>
    <lineage>
        <taxon>Eukaryota</taxon>
        <taxon>Metazoa</taxon>
        <taxon>Chordata</taxon>
        <taxon>Tunicata</taxon>
        <taxon>Appendicularia</taxon>
        <taxon>Copelata</taxon>
        <taxon>Oikopleuridae</taxon>
        <taxon>Oikopleura</taxon>
    </lineage>
</organism>
<dbReference type="GO" id="GO:0004623">
    <property type="term" value="F:phospholipase A2 activity"/>
    <property type="evidence" value="ECO:0007669"/>
    <property type="project" value="InterPro"/>
</dbReference>
<dbReference type="GO" id="GO:0050482">
    <property type="term" value="P:arachidonate secretion"/>
    <property type="evidence" value="ECO:0007669"/>
    <property type="project" value="InterPro"/>
</dbReference>
<dbReference type="Gene3D" id="1.20.90.10">
    <property type="entry name" value="Phospholipase A2 domain"/>
    <property type="match status" value="1"/>
</dbReference>
<evidence type="ECO:0008006" key="3">
    <source>
        <dbReference type="Google" id="ProtNLM"/>
    </source>
</evidence>
<sequence>MCYQCAYSDFSDARRECNPKQMGYQYRINNSDETGNIKIECTNSPDTCAYATCMCDKALADELGNLAMKGTLAEMDYRNYDAAKCSGSQSRSDPSPEGVFNDDMGAFDFENQITFLTEPEGADVPQQCCGVYPQRFPYKSSTHECCSIGGATEELKPLGTC</sequence>
<protein>
    <recommendedName>
        <fullName evidence="3">Phospholipase A2 domain-containing protein</fullName>
    </recommendedName>
</protein>
<dbReference type="InterPro" id="IPR036444">
    <property type="entry name" value="PLipase_A2_dom_sf"/>
</dbReference>
<proteinExistence type="predicted"/>
<accession>E4WXL6</accession>